<evidence type="ECO:0000256" key="4">
    <source>
        <dbReference type="SAM" id="Coils"/>
    </source>
</evidence>
<name>A0ABR6CWW6_9BACI</name>
<dbReference type="InterPro" id="IPR003593">
    <property type="entry name" value="AAA+_ATPase"/>
</dbReference>
<gene>
    <name evidence="6" type="ORF">HNP81_004459</name>
</gene>
<dbReference type="InterPro" id="IPR027417">
    <property type="entry name" value="P-loop_NTPase"/>
</dbReference>
<keyword evidence="7" id="KW-1185">Reference proteome</keyword>
<dbReference type="CDD" id="cd00009">
    <property type="entry name" value="AAA"/>
    <property type="match status" value="1"/>
</dbReference>
<dbReference type="InterPro" id="IPR041627">
    <property type="entry name" value="AAA_lid_6"/>
</dbReference>
<evidence type="ECO:0000313" key="6">
    <source>
        <dbReference type="EMBL" id="MBA9029115.1"/>
    </source>
</evidence>
<evidence type="ECO:0000256" key="1">
    <source>
        <dbReference type="ARBA" id="ARBA00010378"/>
    </source>
</evidence>
<sequence>MNTRNKHQHHDYDVKIKELTEEINEKGYINDLHKIMALLAEIENIQSLASYQSELFSMLAKSQKFLHGEDSLYETWLREAVRSDANNKRANELLASSGWKKYSEVFSVIEFPLIRETDNRTAKKKVAEEYIYLCGKYMERIMEQRSKLEESLKQANNHVEDGTIKNYKAAITLLSEASEELTELLQAAKEYEESISGVFHTATHFNDMKEHLDRVMKVKKQWNALFQTSMDVLTQPKDALAELQSMIGLAEVKNRMNEYYRFLQYQNKRKELGLQIRDELSLNMVLTGNPGTGKTTIARLLAKIYYELGVLPREEVIEVDRSQLVGSFIGQTEERVQNAVEKSLGGVLFIDEAYSLKREGQSGNDYGQTVIDTLVSLMSNQKYAGKFAVILAGYPDETRQFLQANPGLRSRFPQSNHFQLPDYTTEELLQLAEGMARDNDYLMTKDAKMELEMRIEAEKVDETFGNARTVRSIVNDAIFKRGARTDLDENPILHYTSLTGEDFRRNELKPTISPGEKLGLLVGLDEIKKEVQAIIAFVEMQQLRRNYGLQAVPIQSHTVFTGNPGTGKTTVAKIYSELLKETGLLKRGHMIVAGRSDFVGEYVGQTAIKTKKKIREALGGVLFIDEAYSLFSKSENDFGKEVIDTLVEEMTKHNENLVVVLAGYSKEMNRLLESNPGLRSRFRKFIHFPDYTAEELLQIIENYAVQYQYKLEDQAISWLNEYLTNHLVKGNGRFATSLVDEAIQEQAMRIMNKSIENNSQNLTILMTEDLRKAAEKIGKSEM</sequence>
<evidence type="ECO:0000256" key="3">
    <source>
        <dbReference type="ARBA" id="ARBA00022840"/>
    </source>
</evidence>
<protein>
    <submittedName>
        <fullName evidence="6">SpoVK/Ycf46/Vps4 family AAA+-type ATPase</fullName>
    </submittedName>
</protein>
<comment type="caution">
    <text evidence="6">The sequence shown here is derived from an EMBL/GenBank/DDBJ whole genome shotgun (WGS) entry which is preliminary data.</text>
</comment>
<dbReference type="PRINTS" id="PR00819">
    <property type="entry name" value="CBXCFQXSUPER"/>
</dbReference>
<evidence type="ECO:0000256" key="2">
    <source>
        <dbReference type="ARBA" id="ARBA00022741"/>
    </source>
</evidence>
<dbReference type="Proteomes" id="UP000626697">
    <property type="component" value="Unassembled WGS sequence"/>
</dbReference>
<dbReference type="InterPro" id="IPR000641">
    <property type="entry name" value="CbxX/CfxQ"/>
</dbReference>
<dbReference type="Pfam" id="PF17866">
    <property type="entry name" value="AAA_lid_6"/>
    <property type="match status" value="2"/>
</dbReference>
<organism evidence="6 7">
    <name type="scientific">Peribacillus huizhouensis</name>
    <dbReference type="NCBI Taxonomy" id="1501239"/>
    <lineage>
        <taxon>Bacteria</taxon>
        <taxon>Bacillati</taxon>
        <taxon>Bacillota</taxon>
        <taxon>Bacilli</taxon>
        <taxon>Bacillales</taxon>
        <taxon>Bacillaceae</taxon>
        <taxon>Peribacillus</taxon>
    </lineage>
</organism>
<keyword evidence="3" id="KW-0067">ATP-binding</keyword>
<proteinExistence type="inferred from homology"/>
<reference evidence="6 7" key="1">
    <citation type="submission" date="2020-08" db="EMBL/GenBank/DDBJ databases">
        <title>Genomic Encyclopedia of Type Strains, Phase IV (KMG-IV): sequencing the most valuable type-strain genomes for metagenomic binning, comparative biology and taxonomic classification.</title>
        <authorList>
            <person name="Goeker M."/>
        </authorList>
    </citation>
    <scope>NUCLEOTIDE SEQUENCE [LARGE SCALE GENOMIC DNA]</scope>
    <source>
        <strain evidence="6 7">DSM 105481</strain>
    </source>
</reference>
<keyword evidence="4" id="KW-0175">Coiled coil</keyword>
<dbReference type="Gene3D" id="1.10.8.60">
    <property type="match status" value="2"/>
</dbReference>
<dbReference type="RefSeq" id="WP_182503974.1">
    <property type="nucleotide sequence ID" value="NZ_JACJHX010000025.1"/>
</dbReference>
<dbReference type="InterPro" id="IPR003959">
    <property type="entry name" value="ATPase_AAA_core"/>
</dbReference>
<dbReference type="PANTHER" id="PTHR43392">
    <property type="entry name" value="AAA-TYPE ATPASE FAMILY PROTEIN / ANKYRIN REPEAT FAMILY PROTEIN"/>
    <property type="match status" value="1"/>
</dbReference>
<dbReference type="Pfam" id="PF00004">
    <property type="entry name" value="AAA"/>
    <property type="match status" value="2"/>
</dbReference>
<comment type="similarity">
    <text evidence="1">Belongs to the CbxX/CfxQ family.</text>
</comment>
<dbReference type="InterPro" id="IPR050773">
    <property type="entry name" value="CbxX/CfxQ_RuBisCO_ESX"/>
</dbReference>
<feature type="domain" description="AAA+ ATPase" evidence="5">
    <location>
        <begin position="554"/>
        <end position="690"/>
    </location>
</feature>
<dbReference type="SMART" id="SM00382">
    <property type="entry name" value="AAA"/>
    <property type="match status" value="2"/>
</dbReference>
<dbReference type="Gene3D" id="3.40.50.300">
    <property type="entry name" value="P-loop containing nucleotide triphosphate hydrolases"/>
    <property type="match status" value="2"/>
</dbReference>
<dbReference type="SUPFAM" id="SSF52540">
    <property type="entry name" value="P-loop containing nucleoside triphosphate hydrolases"/>
    <property type="match status" value="2"/>
</dbReference>
<accession>A0ABR6CWW6</accession>
<evidence type="ECO:0000259" key="5">
    <source>
        <dbReference type="SMART" id="SM00382"/>
    </source>
</evidence>
<dbReference type="EMBL" id="JACJHX010000025">
    <property type="protein sequence ID" value="MBA9029115.1"/>
    <property type="molecule type" value="Genomic_DNA"/>
</dbReference>
<feature type="domain" description="AAA+ ATPase" evidence="5">
    <location>
        <begin position="280"/>
        <end position="422"/>
    </location>
</feature>
<dbReference type="PANTHER" id="PTHR43392:SF2">
    <property type="entry name" value="AAA-TYPE ATPASE FAMILY PROTEIN _ ANKYRIN REPEAT FAMILY PROTEIN"/>
    <property type="match status" value="1"/>
</dbReference>
<feature type="coiled-coil region" evidence="4">
    <location>
        <begin position="138"/>
        <end position="194"/>
    </location>
</feature>
<keyword evidence="2" id="KW-0547">Nucleotide-binding</keyword>
<evidence type="ECO:0000313" key="7">
    <source>
        <dbReference type="Proteomes" id="UP000626697"/>
    </source>
</evidence>